<dbReference type="GO" id="GO:0006935">
    <property type="term" value="P:chemotaxis"/>
    <property type="evidence" value="ECO:0007669"/>
    <property type="project" value="UniProtKB-KW"/>
</dbReference>
<dbReference type="SUPFAM" id="SSF101801">
    <property type="entry name" value="Surface presentation of antigens (SPOA)"/>
    <property type="match status" value="1"/>
</dbReference>
<evidence type="ECO:0000256" key="3">
    <source>
        <dbReference type="ARBA" id="ARBA00021897"/>
    </source>
</evidence>
<dbReference type="InterPro" id="IPR001543">
    <property type="entry name" value="FliN-like_C"/>
</dbReference>
<sequence>MMDSSDDAASFSWPAVGASFNQPYRVEQALNSPISGRQAVRAQLTDWGKPAHDNSRALVSSQHTAGKSFEEIPLTMEVVIGHAQVPVSALMSLTKDQVFLLNKRFGDPVEVRVNGQTIGRGEIVSDNDDNIIGVRLTEVLRS</sequence>
<comment type="similarity">
    <text evidence="2">Belongs to the FliN/MopA/SpaO family.</text>
</comment>
<dbReference type="InterPro" id="IPR001172">
    <property type="entry name" value="FliN_T3SS_HrcQb"/>
</dbReference>
<dbReference type="AlphaFoldDB" id="A0A135P2Q7"/>
<comment type="subcellular location">
    <subcellularLocation>
        <location evidence="1">Cell membrane</location>
        <topology evidence="1">Peripheral membrane protein</topology>
        <orientation evidence="1">Cytoplasmic side</orientation>
    </subcellularLocation>
</comment>
<dbReference type="InterPro" id="IPR036429">
    <property type="entry name" value="SpoA-like_sf"/>
</dbReference>
<accession>A0A135P2Q7</accession>
<dbReference type="GO" id="GO:0003774">
    <property type="term" value="F:cytoskeletal motor activity"/>
    <property type="evidence" value="ECO:0007669"/>
    <property type="project" value="InterPro"/>
</dbReference>
<evidence type="ECO:0000256" key="5">
    <source>
        <dbReference type="ARBA" id="ARBA00022500"/>
    </source>
</evidence>
<gene>
    <name evidence="9" type="ORF">ATO67_06395</name>
</gene>
<proteinExistence type="inferred from homology"/>
<evidence type="ECO:0000256" key="7">
    <source>
        <dbReference type="ARBA" id="ARBA00023136"/>
    </source>
</evidence>
<dbReference type="InterPro" id="IPR051469">
    <property type="entry name" value="FliN/MopA/SpaO"/>
</dbReference>
<evidence type="ECO:0000256" key="1">
    <source>
        <dbReference type="ARBA" id="ARBA00004413"/>
    </source>
</evidence>
<keyword evidence="10" id="KW-1185">Reference proteome</keyword>
<dbReference type="OrthoDB" id="9790303at2"/>
<feature type="domain" description="Flagellar motor switch protein FliN-like C-terminal" evidence="8">
    <location>
        <begin position="69"/>
        <end position="140"/>
    </location>
</feature>
<keyword evidence="6" id="KW-0283">Flagellar rotation</keyword>
<protein>
    <recommendedName>
        <fullName evidence="3">Flagellar motor switch protein FliN</fullName>
    </recommendedName>
</protein>
<dbReference type="GO" id="GO:0005886">
    <property type="term" value="C:plasma membrane"/>
    <property type="evidence" value="ECO:0007669"/>
    <property type="project" value="UniProtKB-SubCell"/>
</dbReference>
<evidence type="ECO:0000256" key="4">
    <source>
        <dbReference type="ARBA" id="ARBA00022475"/>
    </source>
</evidence>
<keyword evidence="4" id="KW-1003">Cell membrane</keyword>
<dbReference type="PANTHER" id="PTHR43484">
    <property type="match status" value="1"/>
</dbReference>
<evidence type="ECO:0000256" key="2">
    <source>
        <dbReference type="ARBA" id="ARBA00009226"/>
    </source>
</evidence>
<dbReference type="PRINTS" id="PR00956">
    <property type="entry name" value="FLGMOTORFLIN"/>
</dbReference>
<organism evidence="9 10">
    <name type="scientific">Agrobacterium bohemicum</name>
    <dbReference type="NCBI Taxonomy" id="2052828"/>
    <lineage>
        <taxon>Bacteria</taxon>
        <taxon>Pseudomonadati</taxon>
        <taxon>Pseudomonadota</taxon>
        <taxon>Alphaproteobacteria</taxon>
        <taxon>Hyphomicrobiales</taxon>
        <taxon>Rhizobiaceae</taxon>
        <taxon>Rhizobium/Agrobacterium group</taxon>
        <taxon>Agrobacterium</taxon>
    </lineage>
</organism>
<dbReference type="Pfam" id="PF01052">
    <property type="entry name" value="FliMN_C"/>
    <property type="match status" value="1"/>
</dbReference>
<dbReference type="STRING" id="2052828.ATO67_06395"/>
<keyword evidence="7" id="KW-0472">Membrane</keyword>
<reference evidence="9 10" key="1">
    <citation type="submission" date="2015-11" db="EMBL/GenBank/DDBJ databases">
        <title>Draft genome sequence of Agrobacterium sp. R89-1.</title>
        <authorList>
            <person name="Zahradnik J."/>
            <person name="Kyslikova E."/>
            <person name="Palyzova A."/>
            <person name="Kyslik P."/>
        </authorList>
    </citation>
    <scope>NUCLEOTIDE SEQUENCE [LARGE SCALE GENOMIC DNA]</scope>
    <source>
        <strain evidence="9 10">R89-1</strain>
    </source>
</reference>
<evidence type="ECO:0000259" key="8">
    <source>
        <dbReference type="Pfam" id="PF01052"/>
    </source>
</evidence>
<dbReference type="GO" id="GO:0071973">
    <property type="term" value="P:bacterial-type flagellum-dependent cell motility"/>
    <property type="evidence" value="ECO:0007669"/>
    <property type="project" value="InterPro"/>
</dbReference>
<evidence type="ECO:0000256" key="6">
    <source>
        <dbReference type="ARBA" id="ARBA00022779"/>
    </source>
</evidence>
<evidence type="ECO:0000313" key="9">
    <source>
        <dbReference type="EMBL" id="KXG85679.1"/>
    </source>
</evidence>
<dbReference type="Gene3D" id="2.30.330.10">
    <property type="entry name" value="SpoA-like"/>
    <property type="match status" value="1"/>
</dbReference>
<evidence type="ECO:0000313" key="10">
    <source>
        <dbReference type="Proteomes" id="UP000070498"/>
    </source>
</evidence>
<dbReference type="RefSeq" id="WP_067645819.1">
    <property type="nucleotide sequence ID" value="NZ_KQ961025.1"/>
</dbReference>
<dbReference type="EMBL" id="LNUW01000031">
    <property type="protein sequence ID" value="KXG85679.1"/>
    <property type="molecule type" value="Genomic_DNA"/>
</dbReference>
<comment type="caution">
    <text evidence="9">The sequence shown here is derived from an EMBL/GenBank/DDBJ whole genome shotgun (WGS) entry which is preliminary data.</text>
</comment>
<dbReference type="Proteomes" id="UP000070498">
    <property type="component" value="Unassembled WGS sequence"/>
</dbReference>
<dbReference type="PANTHER" id="PTHR43484:SF1">
    <property type="entry name" value="FLAGELLAR MOTOR SWITCH PROTEIN FLIN"/>
    <property type="match status" value="1"/>
</dbReference>
<dbReference type="GO" id="GO:0009425">
    <property type="term" value="C:bacterial-type flagellum basal body"/>
    <property type="evidence" value="ECO:0007669"/>
    <property type="project" value="InterPro"/>
</dbReference>
<keyword evidence="5" id="KW-0145">Chemotaxis</keyword>
<name>A0A135P2Q7_9HYPH</name>